<evidence type="ECO:0000313" key="2">
    <source>
        <dbReference type="EMBL" id="KAL1495801.1"/>
    </source>
</evidence>
<evidence type="ECO:0000256" key="1">
    <source>
        <dbReference type="SAM" id="MobiDB-lite"/>
    </source>
</evidence>
<dbReference type="Pfam" id="PF07004">
    <property type="entry name" value="SHIPPO-rpt"/>
    <property type="match status" value="4"/>
</dbReference>
<evidence type="ECO:0000313" key="3">
    <source>
        <dbReference type="Proteomes" id="UP001515480"/>
    </source>
</evidence>
<dbReference type="InterPro" id="IPR010736">
    <property type="entry name" value="SHIPPO-rpt"/>
</dbReference>
<proteinExistence type="predicted"/>
<comment type="caution">
    <text evidence="2">The sequence shown here is derived from an EMBL/GenBank/DDBJ whole genome shotgun (WGS) entry which is preliminary data.</text>
</comment>
<gene>
    <name evidence="2" type="ORF">AB1Y20_016662</name>
</gene>
<feature type="compositionally biased region" description="Low complexity" evidence="1">
    <location>
        <begin position="310"/>
        <end position="320"/>
    </location>
</feature>
<feature type="region of interest" description="Disordered" evidence="1">
    <location>
        <begin position="138"/>
        <end position="172"/>
    </location>
</feature>
<dbReference type="PANTHER" id="PTHR40429">
    <property type="entry name" value="FLAGELLAR ASSOCIATED PROTEIN"/>
    <property type="match status" value="1"/>
</dbReference>
<feature type="region of interest" description="Disordered" evidence="1">
    <location>
        <begin position="235"/>
        <end position="274"/>
    </location>
</feature>
<dbReference type="Proteomes" id="UP001515480">
    <property type="component" value="Unassembled WGS sequence"/>
</dbReference>
<keyword evidence="3" id="KW-1185">Reference proteome</keyword>
<accession>A0AB34IDE2</accession>
<dbReference type="EMBL" id="JBGBPQ010000031">
    <property type="protein sequence ID" value="KAL1495801.1"/>
    <property type="molecule type" value="Genomic_DNA"/>
</dbReference>
<feature type="region of interest" description="Disordered" evidence="1">
    <location>
        <begin position="305"/>
        <end position="350"/>
    </location>
</feature>
<protein>
    <submittedName>
        <fullName evidence="2">Uncharacterized protein</fullName>
    </submittedName>
</protein>
<feature type="region of interest" description="Disordered" evidence="1">
    <location>
        <begin position="1"/>
        <end position="30"/>
    </location>
</feature>
<dbReference type="PANTHER" id="PTHR40429:SF1">
    <property type="entry name" value="FLAGELLAR ASSOCIATED PROTEIN"/>
    <property type="match status" value="1"/>
</dbReference>
<dbReference type="AlphaFoldDB" id="A0AB34IDE2"/>
<sequence>MRHFRDPPSPGASLLASRPPSPPLAPPLTAAGFIGTAREPAIMVAPANPTMSTRSMFGEQPLSKRQSAPQYGFGSSTRDHQARVYTSAEHSKLAGPRVSPGPAVYQLRNSVGQQVDARKQSSPQWAFGTADRFMREKRAQTAPGPGSYDARSGIGPQTTSQCASQPNFGFGSSTREVVSKVYVSEGHNKDKYGNASPGPAVYTHASAIGKQFSSKSRDQPSWVFGSSRRFQYDHVKRASGSPGPGAYSLQQAVGPQVASNRSSSPSPGFGSSSRAQQAKVYLSAEHEKSYAGLYSPGPCTYTLNPSTGKQSLSQMQSSSSWGFGSAPRWSGNGKLSPNKMVTPGPGSYCV</sequence>
<name>A0AB34IDE2_PRYPA</name>
<organism evidence="2 3">
    <name type="scientific">Prymnesium parvum</name>
    <name type="common">Toxic golden alga</name>
    <dbReference type="NCBI Taxonomy" id="97485"/>
    <lineage>
        <taxon>Eukaryota</taxon>
        <taxon>Haptista</taxon>
        <taxon>Haptophyta</taxon>
        <taxon>Prymnesiophyceae</taxon>
        <taxon>Prymnesiales</taxon>
        <taxon>Prymnesiaceae</taxon>
        <taxon>Prymnesium</taxon>
    </lineage>
</organism>
<feature type="compositionally biased region" description="Polar residues" evidence="1">
    <location>
        <begin position="63"/>
        <end position="76"/>
    </location>
</feature>
<feature type="region of interest" description="Disordered" evidence="1">
    <location>
        <begin position="52"/>
        <end position="101"/>
    </location>
</feature>
<feature type="compositionally biased region" description="Low complexity" evidence="1">
    <location>
        <begin position="259"/>
        <end position="274"/>
    </location>
</feature>
<feature type="compositionally biased region" description="Polar residues" evidence="1">
    <location>
        <begin position="155"/>
        <end position="172"/>
    </location>
</feature>
<reference evidence="2 3" key="1">
    <citation type="journal article" date="2024" name="Science">
        <title>Giant polyketide synthase enzymes in the biosynthesis of giant marine polyether toxins.</title>
        <authorList>
            <person name="Fallon T.R."/>
            <person name="Shende V.V."/>
            <person name="Wierzbicki I.H."/>
            <person name="Pendleton A.L."/>
            <person name="Watervoot N.F."/>
            <person name="Auber R.P."/>
            <person name="Gonzalez D.J."/>
            <person name="Wisecaver J.H."/>
            <person name="Moore B.S."/>
        </authorList>
    </citation>
    <scope>NUCLEOTIDE SEQUENCE [LARGE SCALE GENOMIC DNA]</scope>
    <source>
        <strain evidence="2 3">12B1</strain>
    </source>
</reference>